<proteinExistence type="predicted"/>
<reference evidence="1 2" key="1">
    <citation type="journal article" date="2020" name="Nat. Food">
        <title>A phased Vanilla planifolia genome enables genetic improvement of flavour and production.</title>
        <authorList>
            <person name="Hasing T."/>
            <person name="Tang H."/>
            <person name="Brym M."/>
            <person name="Khazi F."/>
            <person name="Huang T."/>
            <person name="Chambers A.H."/>
        </authorList>
    </citation>
    <scope>NUCLEOTIDE SEQUENCE [LARGE SCALE GENOMIC DNA]</scope>
    <source>
        <tissue evidence="1">Leaf</tissue>
    </source>
</reference>
<dbReference type="AlphaFoldDB" id="A0A835UGR6"/>
<evidence type="ECO:0000313" key="1">
    <source>
        <dbReference type="EMBL" id="KAG0460315.1"/>
    </source>
</evidence>
<organism evidence="1 2">
    <name type="scientific">Vanilla planifolia</name>
    <name type="common">Vanilla</name>
    <dbReference type="NCBI Taxonomy" id="51239"/>
    <lineage>
        <taxon>Eukaryota</taxon>
        <taxon>Viridiplantae</taxon>
        <taxon>Streptophyta</taxon>
        <taxon>Embryophyta</taxon>
        <taxon>Tracheophyta</taxon>
        <taxon>Spermatophyta</taxon>
        <taxon>Magnoliopsida</taxon>
        <taxon>Liliopsida</taxon>
        <taxon>Asparagales</taxon>
        <taxon>Orchidaceae</taxon>
        <taxon>Vanilloideae</taxon>
        <taxon>Vanilleae</taxon>
        <taxon>Vanilla</taxon>
    </lineage>
</organism>
<dbReference type="EMBL" id="JADCNM010000012">
    <property type="protein sequence ID" value="KAG0460315.1"/>
    <property type="molecule type" value="Genomic_DNA"/>
</dbReference>
<evidence type="ECO:0000313" key="2">
    <source>
        <dbReference type="Proteomes" id="UP000639772"/>
    </source>
</evidence>
<comment type="caution">
    <text evidence="1">The sequence shown here is derived from an EMBL/GenBank/DDBJ whole genome shotgun (WGS) entry which is preliminary data.</text>
</comment>
<accession>A0A835UGR6</accession>
<sequence>MRMRAQEVEHFVEATEPYHGSPRFKYLLLAVFCRCVSNVAKIPSSNLFCFPFGFGFAGSYLQVSYQGMRATSD</sequence>
<gene>
    <name evidence="1" type="ORF">HPP92_023443</name>
</gene>
<dbReference type="Proteomes" id="UP000639772">
    <property type="component" value="Chromosome 12"/>
</dbReference>
<name>A0A835UGR6_VANPL</name>
<protein>
    <submittedName>
        <fullName evidence="1">Uncharacterized protein</fullName>
    </submittedName>
</protein>